<organism evidence="1">
    <name type="scientific">marine sediment metagenome</name>
    <dbReference type="NCBI Taxonomy" id="412755"/>
    <lineage>
        <taxon>unclassified sequences</taxon>
        <taxon>metagenomes</taxon>
        <taxon>ecological metagenomes</taxon>
    </lineage>
</organism>
<gene>
    <name evidence="1" type="ORF">S06H3_23360</name>
</gene>
<protein>
    <submittedName>
        <fullName evidence="1">Uncharacterized protein</fullName>
    </submittedName>
</protein>
<name>X1MJV3_9ZZZZ</name>
<comment type="caution">
    <text evidence="1">The sequence shown here is derived from an EMBL/GenBank/DDBJ whole genome shotgun (WGS) entry which is preliminary data.</text>
</comment>
<proteinExistence type="predicted"/>
<dbReference type="AlphaFoldDB" id="X1MJV3"/>
<accession>X1MJV3</accession>
<sequence>MILYIKECAIKILITGELKLSEFYYSFFFQKNHEPFLMSKQNPGVAQDTIN</sequence>
<reference evidence="1" key="1">
    <citation type="journal article" date="2014" name="Front. Microbiol.">
        <title>High frequency of phylogenetically diverse reductive dehalogenase-homologous genes in deep subseafloor sedimentary metagenomes.</title>
        <authorList>
            <person name="Kawai M."/>
            <person name="Futagami T."/>
            <person name="Toyoda A."/>
            <person name="Takaki Y."/>
            <person name="Nishi S."/>
            <person name="Hori S."/>
            <person name="Arai W."/>
            <person name="Tsubouchi T."/>
            <person name="Morono Y."/>
            <person name="Uchiyama I."/>
            <person name="Ito T."/>
            <person name="Fujiyama A."/>
            <person name="Inagaki F."/>
            <person name="Takami H."/>
        </authorList>
    </citation>
    <scope>NUCLEOTIDE SEQUENCE</scope>
    <source>
        <strain evidence="1">Expedition CK06-06</strain>
    </source>
</reference>
<feature type="non-terminal residue" evidence="1">
    <location>
        <position position="51"/>
    </location>
</feature>
<dbReference type="EMBL" id="BARV01012684">
    <property type="protein sequence ID" value="GAI06659.1"/>
    <property type="molecule type" value="Genomic_DNA"/>
</dbReference>
<evidence type="ECO:0000313" key="1">
    <source>
        <dbReference type="EMBL" id="GAI06659.1"/>
    </source>
</evidence>